<dbReference type="Gene3D" id="3.40.30.10">
    <property type="entry name" value="Glutaredoxin"/>
    <property type="match status" value="1"/>
</dbReference>
<dbReference type="InterPro" id="IPR001853">
    <property type="entry name" value="DSBA-like_thioredoxin_dom"/>
</dbReference>
<accession>A0A8J6N0N8</accession>
<name>A0A8J6N0N8_9DELT</name>
<organism evidence="2 3">
    <name type="scientific">Candidatus Desulfacyla euxinica</name>
    <dbReference type="NCBI Taxonomy" id="2841693"/>
    <lineage>
        <taxon>Bacteria</taxon>
        <taxon>Deltaproteobacteria</taxon>
        <taxon>Candidatus Desulfacyla</taxon>
    </lineage>
</organism>
<proteinExistence type="predicted"/>
<evidence type="ECO:0000313" key="3">
    <source>
        <dbReference type="Proteomes" id="UP000650524"/>
    </source>
</evidence>
<dbReference type="AlphaFoldDB" id="A0A8J6N0N8"/>
<dbReference type="Proteomes" id="UP000650524">
    <property type="component" value="Unassembled WGS sequence"/>
</dbReference>
<dbReference type="PANTHER" id="PTHR13887:SF41">
    <property type="entry name" value="THIOREDOXIN SUPERFAMILY PROTEIN"/>
    <property type="match status" value="1"/>
</dbReference>
<dbReference type="InterPro" id="IPR036249">
    <property type="entry name" value="Thioredoxin-like_sf"/>
</dbReference>
<reference evidence="2 3" key="1">
    <citation type="submission" date="2020-08" db="EMBL/GenBank/DDBJ databases">
        <title>Bridging the membrane lipid divide: bacteria of the FCB group superphylum have the potential to synthesize archaeal ether lipids.</title>
        <authorList>
            <person name="Villanueva L."/>
            <person name="Von Meijenfeldt F.A.B."/>
            <person name="Westbye A.B."/>
            <person name="Yadav S."/>
            <person name="Hopmans E.C."/>
            <person name="Dutilh B.E."/>
            <person name="Sinninghe Damste J.S."/>
        </authorList>
    </citation>
    <scope>NUCLEOTIDE SEQUENCE [LARGE SCALE GENOMIC DNA]</scope>
    <source>
        <strain evidence="2">NIOZ-UU27</strain>
    </source>
</reference>
<protein>
    <submittedName>
        <fullName evidence="2">DsbA family oxidoreductase</fullName>
    </submittedName>
</protein>
<gene>
    <name evidence="2" type="ORF">H8E19_11495</name>
</gene>
<sequence length="183" mass="20720">MDKLKNEYDITVRWRAFPLHPDTPEEGLTLEQLFANRPVDINEIRRRLKDKAAELGLPLGERKKTYNSRLAQELGLWAESKNRGDAFHMAAFKAYFVDGKNIAKIPVLLDLAESVGLPREETETVLSTRSFKDPVDEDWAISNAKGITAVPTFMINKDKLVGAQPYETLEKFISANGVKKTEE</sequence>
<dbReference type="SUPFAM" id="SSF52833">
    <property type="entry name" value="Thioredoxin-like"/>
    <property type="match status" value="1"/>
</dbReference>
<dbReference type="CDD" id="cd03024">
    <property type="entry name" value="DsbA_FrnE"/>
    <property type="match status" value="1"/>
</dbReference>
<feature type="domain" description="DSBA-like thioredoxin" evidence="1">
    <location>
        <begin position="2"/>
        <end position="173"/>
    </location>
</feature>
<comment type="caution">
    <text evidence="2">The sequence shown here is derived from an EMBL/GenBank/DDBJ whole genome shotgun (WGS) entry which is preliminary data.</text>
</comment>
<dbReference type="Pfam" id="PF01323">
    <property type="entry name" value="DSBA"/>
    <property type="match status" value="1"/>
</dbReference>
<dbReference type="EMBL" id="JACNJD010000251">
    <property type="protein sequence ID" value="MBC8178018.1"/>
    <property type="molecule type" value="Genomic_DNA"/>
</dbReference>
<evidence type="ECO:0000313" key="2">
    <source>
        <dbReference type="EMBL" id="MBC8178018.1"/>
    </source>
</evidence>
<evidence type="ECO:0000259" key="1">
    <source>
        <dbReference type="Pfam" id="PF01323"/>
    </source>
</evidence>
<dbReference type="GO" id="GO:0016491">
    <property type="term" value="F:oxidoreductase activity"/>
    <property type="evidence" value="ECO:0007669"/>
    <property type="project" value="InterPro"/>
</dbReference>
<dbReference type="PANTHER" id="PTHR13887">
    <property type="entry name" value="GLUTATHIONE S-TRANSFERASE KAPPA"/>
    <property type="match status" value="1"/>
</dbReference>